<dbReference type="SUPFAM" id="SSF143631">
    <property type="entry name" value="ApbE-like"/>
    <property type="match status" value="1"/>
</dbReference>
<dbReference type="EMBL" id="JBAPLU010000001">
    <property type="protein sequence ID" value="MEI4270281.1"/>
    <property type="molecule type" value="Genomic_DNA"/>
</dbReference>
<comment type="caution">
    <text evidence="11">The sequence shown here is derived from an EMBL/GenBank/DDBJ whole genome shotgun (WGS) entry which is preliminary data.</text>
</comment>
<comment type="catalytic activity">
    <reaction evidence="10">
        <text>L-threonyl-[protein] + FAD = FMN-L-threonyl-[protein] + AMP + H(+)</text>
        <dbReference type="Rhea" id="RHEA:36847"/>
        <dbReference type="Rhea" id="RHEA-COMP:11060"/>
        <dbReference type="Rhea" id="RHEA-COMP:11061"/>
        <dbReference type="ChEBI" id="CHEBI:15378"/>
        <dbReference type="ChEBI" id="CHEBI:30013"/>
        <dbReference type="ChEBI" id="CHEBI:57692"/>
        <dbReference type="ChEBI" id="CHEBI:74257"/>
        <dbReference type="ChEBI" id="CHEBI:456215"/>
        <dbReference type="EC" id="2.7.1.180"/>
    </reaction>
</comment>
<keyword evidence="8" id="KW-0460">Magnesium</keyword>
<dbReference type="PANTHER" id="PTHR30040:SF2">
    <property type="entry name" value="FAD:PROTEIN FMN TRANSFERASE"/>
    <property type="match status" value="1"/>
</dbReference>
<evidence type="ECO:0000256" key="9">
    <source>
        <dbReference type="ARBA" id="ARBA00031306"/>
    </source>
</evidence>
<dbReference type="Gene3D" id="3.10.520.10">
    <property type="entry name" value="ApbE-like domains"/>
    <property type="match status" value="1"/>
</dbReference>
<accession>A0ABU8DN97</accession>
<evidence type="ECO:0000256" key="6">
    <source>
        <dbReference type="ARBA" id="ARBA00022723"/>
    </source>
</evidence>
<dbReference type="PANTHER" id="PTHR30040">
    <property type="entry name" value="THIAMINE BIOSYNTHESIS LIPOPROTEIN APBE"/>
    <property type="match status" value="1"/>
</dbReference>
<evidence type="ECO:0000256" key="4">
    <source>
        <dbReference type="ARBA" id="ARBA00022630"/>
    </source>
</evidence>
<evidence type="ECO:0000313" key="12">
    <source>
        <dbReference type="Proteomes" id="UP001361570"/>
    </source>
</evidence>
<comment type="cofactor">
    <cofactor evidence="1">
        <name>Mg(2+)</name>
        <dbReference type="ChEBI" id="CHEBI:18420"/>
    </cofactor>
</comment>
<keyword evidence="6" id="KW-0479">Metal-binding</keyword>
<evidence type="ECO:0000256" key="1">
    <source>
        <dbReference type="ARBA" id="ARBA00001946"/>
    </source>
</evidence>
<keyword evidence="12" id="KW-1185">Reference proteome</keyword>
<reference evidence="11 12" key="1">
    <citation type="submission" date="2024-03" db="EMBL/GenBank/DDBJ databases">
        <title>Draft genome sequence of Klenkia sp. LSe6-5.</title>
        <authorList>
            <person name="Duangmal K."/>
            <person name="Chantavorakit T."/>
        </authorList>
    </citation>
    <scope>NUCLEOTIDE SEQUENCE [LARGE SCALE GENOMIC DNA]</scope>
    <source>
        <strain evidence="11 12">LSe6-5</strain>
    </source>
</reference>
<keyword evidence="4" id="KW-0285">Flavoprotein</keyword>
<evidence type="ECO:0000256" key="3">
    <source>
        <dbReference type="ARBA" id="ARBA00016337"/>
    </source>
</evidence>
<evidence type="ECO:0000313" key="11">
    <source>
        <dbReference type="EMBL" id="MEI4270281.1"/>
    </source>
</evidence>
<proteinExistence type="predicted"/>
<dbReference type="InterPro" id="IPR003374">
    <property type="entry name" value="ApbE-like_sf"/>
</dbReference>
<evidence type="ECO:0000256" key="7">
    <source>
        <dbReference type="ARBA" id="ARBA00022827"/>
    </source>
</evidence>
<evidence type="ECO:0000256" key="2">
    <source>
        <dbReference type="ARBA" id="ARBA00011955"/>
    </source>
</evidence>
<dbReference type="RefSeq" id="WP_336402417.1">
    <property type="nucleotide sequence ID" value="NZ_JBAPLU010000001.1"/>
</dbReference>
<dbReference type="Pfam" id="PF02424">
    <property type="entry name" value="ApbE"/>
    <property type="match status" value="1"/>
</dbReference>
<keyword evidence="7" id="KW-0274">FAD</keyword>
<protein>
    <recommendedName>
        <fullName evidence="3">FAD:protein FMN transferase</fullName>
        <ecNumber evidence="2">2.7.1.180</ecNumber>
    </recommendedName>
    <alternativeName>
        <fullName evidence="9">Flavin transferase</fullName>
    </alternativeName>
</protein>
<dbReference type="InterPro" id="IPR024932">
    <property type="entry name" value="ApbE"/>
</dbReference>
<name>A0ABU8DN97_9ACTN</name>
<dbReference type="GO" id="GO:0016740">
    <property type="term" value="F:transferase activity"/>
    <property type="evidence" value="ECO:0007669"/>
    <property type="project" value="UniProtKB-KW"/>
</dbReference>
<evidence type="ECO:0000256" key="10">
    <source>
        <dbReference type="ARBA" id="ARBA00048540"/>
    </source>
</evidence>
<organism evidence="11 12">
    <name type="scientific">Klenkia sesuvii</name>
    <dbReference type="NCBI Taxonomy" id="3103137"/>
    <lineage>
        <taxon>Bacteria</taxon>
        <taxon>Bacillati</taxon>
        <taxon>Actinomycetota</taxon>
        <taxon>Actinomycetes</taxon>
        <taxon>Geodermatophilales</taxon>
        <taxon>Geodermatophilaceae</taxon>
        <taxon>Klenkia</taxon>
    </lineage>
</organism>
<gene>
    <name evidence="11" type="ORF">TEK04_00975</name>
</gene>
<sequence length="318" mass="32523">MSTVQRDRAAQLERPVAVADWTAWTCRVRLAVTDPAALPAARALLTARLAAVDRACSRFRADSELAAVDAGAGRWTPVGPLLAEALAVALRAARLSDGDVDPTVGGAMTALGYDRDLDLVDPGQVPPVLSPVAGWGTVELDGDRVRIPWGTRLDLGATAKSWTADRAAADIAARTGVGALVSIGGDVAVAGPAPAGGWRVRVEDVTGDPDAPAGPDAQVVVLTDGGLATSGTRARRWRRGGVEVHHVLDPRTGLPATPAWRTVSVAAASCTDAGTASTAAVVRGRAALPWLAGLGLPARLVGEDGDVVTTGGWPAWTC</sequence>
<evidence type="ECO:0000256" key="5">
    <source>
        <dbReference type="ARBA" id="ARBA00022679"/>
    </source>
</evidence>
<dbReference type="Proteomes" id="UP001361570">
    <property type="component" value="Unassembled WGS sequence"/>
</dbReference>
<keyword evidence="5 11" id="KW-0808">Transferase</keyword>
<dbReference type="EC" id="2.7.1.180" evidence="2"/>
<evidence type="ECO:0000256" key="8">
    <source>
        <dbReference type="ARBA" id="ARBA00022842"/>
    </source>
</evidence>